<protein>
    <recommendedName>
        <fullName evidence="2">DUF6533 domain-containing protein</fullName>
    </recommendedName>
</protein>
<keyword evidence="1" id="KW-0812">Transmembrane</keyword>
<feature type="transmembrane region" description="Helical" evidence="1">
    <location>
        <begin position="266"/>
        <end position="282"/>
    </location>
</feature>
<feature type="transmembrane region" description="Helical" evidence="1">
    <location>
        <begin position="123"/>
        <end position="143"/>
    </location>
</feature>
<feature type="domain" description="DUF6533" evidence="2">
    <location>
        <begin position="20"/>
        <end position="64"/>
    </location>
</feature>
<feature type="transmembrane region" description="Helical" evidence="1">
    <location>
        <begin position="54"/>
        <end position="73"/>
    </location>
</feature>
<proteinExistence type="predicted"/>
<feature type="transmembrane region" description="Helical" evidence="1">
    <location>
        <begin position="93"/>
        <end position="111"/>
    </location>
</feature>
<dbReference type="OrthoDB" id="3349377at2759"/>
<accession>A0A8H6LUH4</accession>
<dbReference type="Proteomes" id="UP000521943">
    <property type="component" value="Unassembled WGS sequence"/>
</dbReference>
<organism evidence="3 4">
    <name type="scientific">Ephemerocybe angulata</name>
    <dbReference type="NCBI Taxonomy" id="980116"/>
    <lineage>
        <taxon>Eukaryota</taxon>
        <taxon>Fungi</taxon>
        <taxon>Dikarya</taxon>
        <taxon>Basidiomycota</taxon>
        <taxon>Agaricomycotina</taxon>
        <taxon>Agaricomycetes</taxon>
        <taxon>Agaricomycetidae</taxon>
        <taxon>Agaricales</taxon>
        <taxon>Agaricineae</taxon>
        <taxon>Psathyrellaceae</taxon>
        <taxon>Ephemerocybe</taxon>
    </lineage>
</organism>
<keyword evidence="1" id="KW-1133">Transmembrane helix</keyword>
<evidence type="ECO:0000313" key="4">
    <source>
        <dbReference type="Proteomes" id="UP000521943"/>
    </source>
</evidence>
<gene>
    <name evidence="3" type="ORF">DFP72DRAFT_937659</name>
</gene>
<name>A0A8H6LUH4_9AGAR</name>
<evidence type="ECO:0000313" key="3">
    <source>
        <dbReference type="EMBL" id="KAF6742684.1"/>
    </source>
</evidence>
<evidence type="ECO:0000256" key="1">
    <source>
        <dbReference type="SAM" id="Phobius"/>
    </source>
</evidence>
<keyword evidence="4" id="KW-1185">Reference proteome</keyword>
<dbReference type="Pfam" id="PF20151">
    <property type="entry name" value="DUF6533"/>
    <property type="match status" value="1"/>
</dbReference>
<feature type="transmembrane region" description="Helical" evidence="1">
    <location>
        <begin position="235"/>
        <end position="254"/>
    </location>
</feature>
<comment type="caution">
    <text evidence="3">The sequence shown here is derived from an EMBL/GenBank/DDBJ whole genome shotgun (WGS) entry which is preliminary data.</text>
</comment>
<evidence type="ECO:0000259" key="2">
    <source>
        <dbReference type="Pfam" id="PF20151"/>
    </source>
</evidence>
<sequence>MAEQFSLLVSAIRVNQNQGYCKVAVMTLLAYDVIHNFSEEVKYIWKSKWSFSKAMYLVVRYYGVVLAFAMLAAGERHDPTAKVRAFCHRYIRIFALLGDGYFVIIDIICVMRIYALYERSIKVLVPLSALSMVETGIGFYAGWQSTQFEGAPDVPKNELSTKYGCGFILAPNTGNRSLYIASLSVTMLLNFSFFLASVLKLRMYVKDESGMVDYRRWWSRSYASPMMKAFMKDGAVSFLQIATVHTLGGALVLYRDGFYYTPAWPWQYAVNSYVGCRLLLNLRRANRTPGSSGKGASLPMRFATREAHASNEMTSNGGRDDSA</sequence>
<dbReference type="AlphaFoldDB" id="A0A8H6LUH4"/>
<dbReference type="EMBL" id="JACGCI010000176">
    <property type="protein sequence ID" value="KAF6742684.1"/>
    <property type="molecule type" value="Genomic_DNA"/>
</dbReference>
<keyword evidence="1" id="KW-0472">Membrane</keyword>
<dbReference type="InterPro" id="IPR045340">
    <property type="entry name" value="DUF6533"/>
</dbReference>
<feature type="transmembrane region" description="Helical" evidence="1">
    <location>
        <begin position="178"/>
        <end position="199"/>
    </location>
</feature>
<reference evidence="3 4" key="1">
    <citation type="submission" date="2020-07" db="EMBL/GenBank/DDBJ databases">
        <title>Comparative genomics of pyrophilous fungi reveals a link between fire events and developmental genes.</title>
        <authorList>
            <consortium name="DOE Joint Genome Institute"/>
            <person name="Steindorff A.S."/>
            <person name="Carver A."/>
            <person name="Calhoun S."/>
            <person name="Stillman K."/>
            <person name="Liu H."/>
            <person name="Lipzen A."/>
            <person name="Pangilinan J."/>
            <person name="Labutti K."/>
            <person name="Bruns T.D."/>
            <person name="Grigoriev I.V."/>
        </authorList>
    </citation>
    <scope>NUCLEOTIDE SEQUENCE [LARGE SCALE GENOMIC DNA]</scope>
    <source>
        <strain evidence="3 4">CBS 144469</strain>
    </source>
</reference>